<dbReference type="Proteomes" id="UP000008635">
    <property type="component" value="Chromosome"/>
</dbReference>
<dbReference type="HOGENOM" id="CLU_843914_0_0_0"/>
<dbReference type="Gene3D" id="3.40.710.10">
    <property type="entry name" value="DD-peptidase/beta-lactamase superfamily"/>
    <property type="match status" value="1"/>
</dbReference>
<keyword evidence="4" id="KW-1185">Reference proteome</keyword>
<gene>
    <name evidence="3" type="ordered locus">Deima_2654</name>
</gene>
<dbReference type="InterPro" id="IPR045155">
    <property type="entry name" value="Beta-lactam_cat"/>
</dbReference>
<reference evidence="4" key="2">
    <citation type="submission" date="2011-01" db="EMBL/GenBank/DDBJ databases">
        <title>The complete genome of Deinococcus maricopensis DSM 21211.</title>
        <authorList>
            <consortium name="US DOE Joint Genome Institute (JGI-PGF)"/>
            <person name="Lucas S."/>
            <person name="Copeland A."/>
            <person name="Lapidus A."/>
            <person name="Goodwin L."/>
            <person name="Pitluck S."/>
            <person name="Kyrpides N."/>
            <person name="Mavromatis K."/>
            <person name="Pagani I."/>
            <person name="Ivanova N."/>
            <person name="Ovchinnikova G."/>
            <person name="Zeytun A."/>
            <person name="Detter J.C."/>
            <person name="Han C."/>
            <person name="Land M."/>
            <person name="Hauser L."/>
            <person name="Markowitz V."/>
            <person name="Cheng J.-F."/>
            <person name="Hugenholtz P."/>
            <person name="Woyke T."/>
            <person name="Wu D."/>
            <person name="Pukall R."/>
            <person name="Gehrich-Schroeter G."/>
            <person name="Brambilla E."/>
            <person name="Klenk H.-P."/>
            <person name="Eisen J.A."/>
        </authorList>
    </citation>
    <scope>NUCLEOTIDE SEQUENCE [LARGE SCALE GENOMIC DNA]</scope>
    <source>
        <strain evidence="4">DSM 21211 / LMG 22137 / NRRL B-23946 / LB-34</strain>
    </source>
</reference>
<dbReference type="eggNOG" id="COG2367">
    <property type="taxonomic scope" value="Bacteria"/>
</dbReference>
<organism evidence="3 4">
    <name type="scientific">Deinococcus maricopensis (strain DSM 21211 / LMG 22137 / NRRL B-23946 / LB-34)</name>
    <dbReference type="NCBI Taxonomy" id="709986"/>
    <lineage>
        <taxon>Bacteria</taxon>
        <taxon>Thermotogati</taxon>
        <taxon>Deinococcota</taxon>
        <taxon>Deinococci</taxon>
        <taxon>Deinococcales</taxon>
        <taxon>Deinococcaceae</taxon>
        <taxon>Deinococcus</taxon>
    </lineage>
</organism>
<dbReference type="RefSeq" id="WP_013557791.1">
    <property type="nucleotide sequence ID" value="NC_014958.1"/>
</dbReference>
<reference evidence="3 4" key="1">
    <citation type="journal article" date="2011" name="Stand. Genomic Sci.">
        <title>Complete genome sequence of Deinococcus maricopensis type strain (LB-34).</title>
        <authorList>
            <person name="Pukall R."/>
            <person name="Zeytun A."/>
            <person name="Lucas S."/>
            <person name="Lapidus A."/>
            <person name="Hammon N."/>
            <person name="Deshpande S."/>
            <person name="Nolan M."/>
            <person name="Cheng J.F."/>
            <person name="Pitluck S."/>
            <person name="Liolios K."/>
            <person name="Pagani I."/>
            <person name="Mikhailova N."/>
            <person name="Ivanova N."/>
            <person name="Mavromatis K."/>
            <person name="Pati A."/>
            <person name="Tapia R."/>
            <person name="Han C."/>
            <person name="Goodwin L."/>
            <person name="Chen A."/>
            <person name="Palaniappan K."/>
            <person name="Land M."/>
            <person name="Hauser L."/>
            <person name="Chang Y.J."/>
            <person name="Jeffries C.D."/>
            <person name="Brambilla E.M."/>
            <person name="Rohde M."/>
            <person name="Goker M."/>
            <person name="Detter J.C."/>
            <person name="Woyke T."/>
            <person name="Bristow J."/>
            <person name="Eisen J.A."/>
            <person name="Markowitz V."/>
            <person name="Hugenholtz P."/>
            <person name="Kyrpides N.C."/>
            <person name="Klenk H.P."/>
        </authorList>
    </citation>
    <scope>NUCLEOTIDE SEQUENCE [LARGE SCALE GENOMIC DNA]</scope>
    <source>
        <strain evidence="4">DSM 21211 / LMG 22137 / NRRL B-23946 / LB-34</strain>
    </source>
</reference>
<sequence length="370" mass="40059" precursor="true">MPLPFFLSTLLLPALASAPLPLAAQTPEITLTTLTCGTGPDVPEPTQPLPDLVTGRVAFYAERFDARTLAPVAAVGLDADRVVPLASAYKTLVAWSVLRDVDAGRLNLSTRVTSTPANRSIEGYSRGTNALGTLLERSIVNSENTAADILHRATGVRAVADLAVRAGGPCVRVETPNKAYWAAQAGQLPQLFPALTRTELRASAEAQYALPRDARLERSRALTTAALNVDPDALRREVDAYFKSDRYDPQVDTLLFNNATPRSFTDALKVAFTRNDLKVTTNRTFRNVMAQGCCRPKAPTLKFTYWGAKAGSGWRLLTLSGYVELPDGGRVAYLYANTDSDASEDAEIEAQIRPVVQWIDGVLADLVRAK</sequence>
<evidence type="ECO:0000259" key="2">
    <source>
        <dbReference type="Pfam" id="PF13354"/>
    </source>
</evidence>
<dbReference type="AlphaFoldDB" id="E8UB48"/>
<evidence type="ECO:0000313" key="3">
    <source>
        <dbReference type="EMBL" id="ADV68287.1"/>
    </source>
</evidence>
<dbReference type="InterPro" id="IPR000871">
    <property type="entry name" value="Beta-lactam_class-A"/>
</dbReference>
<feature type="signal peptide" evidence="1">
    <location>
        <begin position="1"/>
        <end position="23"/>
    </location>
</feature>
<accession>E8UB48</accession>
<dbReference type="GO" id="GO:0008800">
    <property type="term" value="F:beta-lactamase activity"/>
    <property type="evidence" value="ECO:0007669"/>
    <property type="project" value="InterPro"/>
</dbReference>
<dbReference type="KEGG" id="dmr:Deima_2654"/>
<dbReference type="Pfam" id="PF13354">
    <property type="entry name" value="Beta-lactamase2"/>
    <property type="match status" value="1"/>
</dbReference>
<name>E8UB48_DEIML</name>
<dbReference type="GO" id="GO:0030655">
    <property type="term" value="P:beta-lactam antibiotic catabolic process"/>
    <property type="evidence" value="ECO:0007669"/>
    <property type="project" value="InterPro"/>
</dbReference>
<evidence type="ECO:0000256" key="1">
    <source>
        <dbReference type="SAM" id="SignalP"/>
    </source>
</evidence>
<dbReference type="EMBL" id="CP002454">
    <property type="protein sequence ID" value="ADV68287.1"/>
    <property type="molecule type" value="Genomic_DNA"/>
</dbReference>
<dbReference type="PANTHER" id="PTHR35333">
    <property type="entry name" value="BETA-LACTAMASE"/>
    <property type="match status" value="1"/>
</dbReference>
<evidence type="ECO:0000313" key="4">
    <source>
        <dbReference type="Proteomes" id="UP000008635"/>
    </source>
</evidence>
<dbReference type="GO" id="GO:0046677">
    <property type="term" value="P:response to antibiotic"/>
    <property type="evidence" value="ECO:0007669"/>
    <property type="project" value="InterPro"/>
</dbReference>
<feature type="domain" description="Beta-lactamase class A catalytic" evidence="2">
    <location>
        <begin position="74"/>
        <end position="332"/>
    </location>
</feature>
<keyword evidence="1" id="KW-0732">Signal</keyword>
<proteinExistence type="predicted"/>
<dbReference type="SUPFAM" id="SSF56601">
    <property type="entry name" value="beta-lactamase/transpeptidase-like"/>
    <property type="match status" value="1"/>
</dbReference>
<feature type="chain" id="PRO_5003231873" evidence="1">
    <location>
        <begin position="24"/>
        <end position="370"/>
    </location>
</feature>
<dbReference type="STRING" id="709986.Deima_2654"/>
<dbReference type="InterPro" id="IPR012338">
    <property type="entry name" value="Beta-lactam/transpept-like"/>
</dbReference>
<protein>
    <submittedName>
        <fullName evidence="3">Beta-lactamase, putative</fullName>
    </submittedName>
</protein>
<dbReference type="PANTHER" id="PTHR35333:SF4">
    <property type="entry name" value="SLR0121 PROTEIN"/>
    <property type="match status" value="1"/>
</dbReference>